<dbReference type="Gene3D" id="3.90.550.10">
    <property type="entry name" value="Spore Coat Polysaccharide Biosynthesis Protein SpsA, Chain A"/>
    <property type="match status" value="1"/>
</dbReference>
<dbReference type="Pfam" id="PF00535">
    <property type="entry name" value="Glycos_transf_2"/>
    <property type="match status" value="1"/>
</dbReference>
<protein>
    <submittedName>
        <fullName evidence="2">Glycosyl transferase</fullName>
        <ecNumber evidence="2">2.4.1.212</ecNumber>
    </submittedName>
</protein>
<dbReference type="SUPFAM" id="SSF53448">
    <property type="entry name" value="Nucleotide-diphospho-sugar transferases"/>
    <property type="match status" value="1"/>
</dbReference>
<proteinExistence type="predicted"/>
<dbReference type="PANTHER" id="PTHR22916">
    <property type="entry name" value="GLYCOSYLTRANSFERASE"/>
    <property type="match status" value="1"/>
</dbReference>
<dbReference type="GO" id="GO:0050501">
    <property type="term" value="F:hyaluronan synthase activity"/>
    <property type="evidence" value="ECO:0007669"/>
    <property type="project" value="UniProtKB-EC"/>
</dbReference>
<dbReference type="Proteomes" id="UP000254773">
    <property type="component" value="Unassembled WGS sequence"/>
</dbReference>
<evidence type="ECO:0000259" key="1">
    <source>
        <dbReference type="Pfam" id="PF00535"/>
    </source>
</evidence>
<dbReference type="InterPro" id="IPR001173">
    <property type="entry name" value="Glyco_trans_2-like"/>
</dbReference>
<name>A0A379TPH2_SALER</name>
<dbReference type="AlphaFoldDB" id="A0A379TPH2"/>
<evidence type="ECO:0000313" key="3">
    <source>
        <dbReference type="Proteomes" id="UP000254773"/>
    </source>
</evidence>
<dbReference type="EMBL" id="UGWI01000004">
    <property type="protein sequence ID" value="SUG52498.1"/>
    <property type="molecule type" value="Genomic_DNA"/>
</dbReference>
<feature type="domain" description="Glycosyltransferase 2-like" evidence="1">
    <location>
        <begin position="7"/>
        <end position="118"/>
    </location>
</feature>
<keyword evidence="2" id="KW-0328">Glycosyltransferase</keyword>
<gene>
    <name evidence="2" type="primary">hyaD_2</name>
    <name evidence="2" type="ORF">NCTC9854_04611</name>
</gene>
<sequence>MNNDLVSIITPIYNSATWVDNLLKTVKEQTYQSWEMIIIDDCSTDNTFEVLNNIAKNDHRIKVYKNASNQGPGSTRNNAIKLAKGRFIAFLDADDEWCKNKLEIQVSEMLKNQYHFSYHDYRHMSSDGLLVGDIICSSNILDWYTLHTRRGLGCLTIMFDRTLGDLPFFPSIENVIAEDFLAWSDLLKRGYVGHRIPYDLARYRLSENTRSLNKLKAVKTVWHIYRKIELISFHKSLFFWIMYCKNAFLLHKRSAPYINVEK</sequence>
<dbReference type="CDD" id="cd00761">
    <property type="entry name" value="Glyco_tranf_GTA_type"/>
    <property type="match status" value="1"/>
</dbReference>
<evidence type="ECO:0000313" key="2">
    <source>
        <dbReference type="EMBL" id="SUG52498.1"/>
    </source>
</evidence>
<reference evidence="2 3" key="1">
    <citation type="submission" date="2018-06" db="EMBL/GenBank/DDBJ databases">
        <authorList>
            <consortium name="Pathogen Informatics"/>
            <person name="Doyle S."/>
        </authorList>
    </citation>
    <scope>NUCLEOTIDE SEQUENCE [LARGE SCALE GENOMIC DNA]</scope>
    <source>
        <strain evidence="2 3">NCTC9854</strain>
    </source>
</reference>
<dbReference type="PANTHER" id="PTHR22916:SF3">
    <property type="entry name" value="UDP-GLCNAC:BETAGAL BETA-1,3-N-ACETYLGLUCOSAMINYLTRANSFERASE-LIKE PROTEIN 1"/>
    <property type="match status" value="1"/>
</dbReference>
<accession>A0A379TPH2</accession>
<organism evidence="2 3">
    <name type="scientific">Salmonella enterica</name>
    <name type="common">Salmonella choleraesuis</name>
    <dbReference type="NCBI Taxonomy" id="28901"/>
    <lineage>
        <taxon>Bacteria</taxon>
        <taxon>Pseudomonadati</taxon>
        <taxon>Pseudomonadota</taxon>
        <taxon>Gammaproteobacteria</taxon>
        <taxon>Enterobacterales</taxon>
        <taxon>Enterobacteriaceae</taxon>
        <taxon>Salmonella</taxon>
    </lineage>
</organism>
<dbReference type="EC" id="2.4.1.212" evidence="2"/>
<keyword evidence="2" id="KW-0808">Transferase</keyword>
<dbReference type="InterPro" id="IPR029044">
    <property type="entry name" value="Nucleotide-diphossugar_trans"/>
</dbReference>